<dbReference type="CDD" id="cd12024">
    <property type="entry name" value="SH3_NoxO1_2"/>
    <property type="match status" value="1"/>
</dbReference>
<evidence type="ECO:0000256" key="1">
    <source>
        <dbReference type="ARBA" id="ARBA00022443"/>
    </source>
</evidence>
<dbReference type="RefSeq" id="XP_030646698.1">
    <property type="nucleotide sequence ID" value="XM_030790838.1"/>
</dbReference>
<dbReference type="PROSITE" id="PS50002">
    <property type="entry name" value="SH3"/>
    <property type="match status" value="2"/>
</dbReference>
<dbReference type="InParanoid" id="A0A6J2WQN3"/>
<sequence length="502" mass="56545">MEDQRFPLNVRLLGVMHKETNKLYMTSVLWSDQNEIVVYRSFEEFEDMHRQLKKKFQASGTLRKSDRVIPKFKIAKGKSNAQKKTPSKSVLRLKTLEQYCNELLSCDPRVPQNSDLIQFFLPKDQDLKPEFARNSIVIMPSEDTVESTVGGGSDGGVTQPFVTETYRCIAPYETKDTKNRPFKVDVDETVDVLIKDKGGWWLVENEAKCLAWFPAPYLEKPEEDSLDSDPETNYDESTLYVASRSYKATSRDELSVEIGSVVEVLQKSENGWWLIRYNVKTGYVPAMYLQPYSHPRVRMAPKQNNRQSPNLSLAQLQVPARGSSQLPSNTLSRSQGNLLQLPGLNPADKLRSRSTDVLSDVQPSSSIYQVPVTISVETDVDGRERSMSNGSYGSEFSDFSDESTSSGGDSLNLSHSYKEEQLRRSRTPPPMVTGRLHPESAAAGKLTPSSSDPNLFKIPTTPKVPPRPRAQEILQRCTTITRKNALNTKNQLVPQLETITSH</sequence>
<dbReference type="Proteomes" id="UP000504632">
    <property type="component" value="Chromosome 13"/>
</dbReference>
<dbReference type="GO" id="GO:0005737">
    <property type="term" value="C:cytoplasm"/>
    <property type="evidence" value="ECO:0007669"/>
    <property type="project" value="TreeGrafter"/>
</dbReference>
<dbReference type="FunFam" id="2.30.30.40:FF:000219">
    <property type="entry name" value="NADPH oxidase organizer 1"/>
    <property type="match status" value="1"/>
</dbReference>
<dbReference type="GO" id="GO:0016176">
    <property type="term" value="F:superoxide-generating NADPH oxidase activator activity"/>
    <property type="evidence" value="ECO:0007669"/>
    <property type="project" value="TreeGrafter"/>
</dbReference>
<dbReference type="Gene3D" id="2.30.30.40">
    <property type="entry name" value="SH3 Domains"/>
    <property type="match status" value="2"/>
</dbReference>
<evidence type="ECO:0000313" key="6">
    <source>
        <dbReference type="Proteomes" id="UP000504632"/>
    </source>
</evidence>
<dbReference type="InterPro" id="IPR001683">
    <property type="entry name" value="PX_dom"/>
</dbReference>
<dbReference type="GO" id="GO:0035091">
    <property type="term" value="F:phosphatidylinositol binding"/>
    <property type="evidence" value="ECO:0007669"/>
    <property type="project" value="InterPro"/>
</dbReference>
<dbReference type="InterPro" id="IPR001452">
    <property type="entry name" value="SH3_domain"/>
</dbReference>
<keyword evidence="1 2" id="KW-0728">SH3 domain</keyword>
<reference evidence="7" key="1">
    <citation type="submission" date="2025-08" db="UniProtKB">
        <authorList>
            <consortium name="RefSeq"/>
        </authorList>
    </citation>
    <scope>IDENTIFICATION</scope>
</reference>
<dbReference type="PANTHER" id="PTHR15706">
    <property type="entry name" value="SH3 MULTIPLE DOMAIN"/>
    <property type="match status" value="1"/>
</dbReference>
<dbReference type="PROSITE" id="PS50195">
    <property type="entry name" value="PX"/>
    <property type="match status" value="1"/>
</dbReference>
<protein>
    <submittedName>
        <fullName evidence="7">NADPH oxidase organizer 1a</fullName>
    </submittedName>
</protein>
<evidence type="ECO:0000256" key="3">
    <source>
        <dbReference type="SAM" id="MobiDB-lite"/>
    </source>
</evidence>
<feature type="domain" description="SH3" evidence="4">
    <location>
        <begin position="235"/>
        <end position="294"/>
    </location>
</feature>
<dbReference type="Pfam" id="PF14604">
    <property type="entry name" value="SH3_9"/>
    <property type="match status" value="1"/>
</dbReference>
<keyword evidence="6" id="KW-1185">Reference proteome</keyword>
<organism evidence="6 7">
    <name type="scientific">Chanos chanos</name>
    <name type="common">Milkfish</name>
    <name type="synonym">Mugil chanos</name>
    <dbReference type="NCBI Taxonomy" id="29144"/>
    <lineage>
        <taxon>Eukaryota</taxon>
        <taxon>Metazoa</taxon>
        <taxon>Chordata</taxon>
        <taxon>Craniata</taxon>
        <taxon>Vertebrata</taxon>
        <taxon>Euteleostomi</taxon>
        <taxon>Actinopterygii</taxon>
        <taxon>Neopterygii</taxon>
        <taxon>Teleostei</taxon>
        <taxon>Ostariophysi</taxon>
        <taxon>Gonorynchiformes</taxon>
        <taxon>Chanidae</taxon>
        <taxon>Chanos</taxon>
    </lineage>
</organism>
<dbReference type="Gene3D" id="3.30.1520.10">
    <property type="entry name" value="Phox-like domain"/>
    <property type="match status" value="1"/>
</dbReference>
<dbReference type="GeneID" id="115826892"/>
<dbReference type="SMART" id="SM00312">
    <property type="entry name" value="PX"/>
    <property type="match status" value="1"/>
</dbReference>
<dbReference type="OrthoDB" id="10255964at2759"/>
<dbReference type="InterPro" id="IPR036028">
    <property type="entry name" value="SH3-like_dom_sf"/>
</dbReference>
<dbReference type="InterPro" id="IPR035758">
    <property type="entry name" value="NoxO1_SH3_2"/>
</dbReference>
<feature type="compositionally biased region" description="Polar residues" evidence="3">
    <location>
        <begin position="322"/>
        <end position="338"/>
    </location>
</feature>
<dbReference type="InterPro" id="IPR051228">
    <property type="entry name" value="NADPH_Oxidase/PX-Domain"/>
</dbReference>
<dbReference type="CTD" id="572245"/>
<dbReference type="PANTHER" id="PTHR15706:SF10">
    <property type="entry name" value="NADPH OXIDASE ORGANIZER 1"/>
    <property type="match status" value="1"/>
</dbReference>
<evidence type="ECO:0000259" key="4">
    <source>
        <dbReference type="PROSITE" id="PS50002"/>
    </source>
</evidence>
<dbReference type="AlphaFoldDB" id="A0A6J2WQN3"/>
<evidence type="ECO:0000313" key="7">
    <source>
        <dbReference type="RefSeq" id="XP_030646698.1"/>
    </source>
</evidence>
<accession>A0A6J2WQN3</accession>
<dbReference type="Pfam" id="PF00787">
    <property type="entry name" value="PX"/>
    <property type="match status" value="1"/>
</dbReference>
<evidence type="ECO:0000256" key="2">
    <source>
        <dbReference type="PROSITE-ProRule" id="PRU00192"/>
    </source>
</evidence>
<feature type="domain" description="PX" evidence="5">
    <location>
        <begin position="1"/>
        <end position="127"/>
    </location>
</feature>
<feature type="domain" description="SH3" evidence="4">
    <location>
        <begin position="161"/>
        <end position="223"/>
    </location>
</feature>
<feature type="compositionally biased region" description="Low complexity" evidence="3">
    <location>
        <begin position="390"/>
        <end position="410"/>
    </location>
</feature>
<feature type="region of interest" description="Disordered" evidence="3">
    <location>
        <begin position="379"/>
        <end position="467"/>
    </location>
</feature>
<dbReference type="FunFam" id="2.30.30.40:FF:000233">
    <property type="entry name" value="NADPH oxidase organizer 1"/>
    <property type="match status" value="1"/>
</dbReference>
<dbReference type="SUPFAM" id="SSF64268">
    <property type="entry name" value="PX domain"/>
    <property type="match status" value="1"/>
</dbReference>
<dbReference type="InterPro" id="IPR036871">
    <property type="entry name" value="PX_dom_sf"/>
</dbReference>
<name>A0A6J2WQN3_CHACN</name>
<feature type="region of interest" description="Disordered" evidence="3">
    <location>
        <begin position="319"/>
        <end position="362"/>
    </location>
</feature>
<dbReference type="SUPFAM" id="SSF50044">
    <property type="entry name" value="SH3-domain"/>
    <property type="match status" value="2"/>
</dbReference>
<dbReference type="SMART" id="SM00326">
    <property type="entry name" value="SH3"/>
    <property type="match status" value="2"/>
</dbReference>
<gene>
    <name evidence="7" type="primary">noxo1a</name>
</gene>
<dbReference type="FunFam" id="3.30.1520.10:FF:000040">
    <property type="entry name" value="NADPH oxidase organizer 1"/>
    <property type="match status" value="1"/>
</dbReference>
<dbReference type="GO" id="GO:0042554">
    <property type="term" value="P:superoxide anion generation"/>
    <property type="evidence" value="ECO:0007669"/>
    <property type="project" value="TreeGrafter"/>
</dbReference>
<proteinExistence type="predicted"/>
<evidence type="ECO:0000259" key="5">
    <source>
        <dbReference type="PROSITE" id="PS50195"/>
    </source>
</evidence>